<reference evidence="1" key="1">
    <citation type="journal article" date="2021" name="New Phytol.">
        <title>Evolutionary innovations through gain and loss of genes in the ectomycorrhizal Boletales.</title>
        <authorList>
            <person name="Wu G."/>
            <person name="Miyauchi S."/>
            <person name="Morin E."/>
            <person name="Kuo A."/>
            <person name="Drula E."/>
            <person name="Varga T."/>
            <person name="Kohler A."/>
            <person name="Feng B."/>
            <person name="Cao Y."/>
            <person name="Lipzen A."/>
            <person name="Daum C."/>
            <person name="Hundley H."/>
            <person name="Pangilinan J."/>
            <person name="Johnson J."/>
            <person name="Barry K."/>
            <person name="LaButti K."/>
            <person name="Ng V."/>
            <person name="Ahrendt S."/>
            <person name="Min B."/>
            <person name="Choi I.G."/>
            <person name="Park H."/>
            <person name="Plett J.M."/>
            <person name="Magnuson J."/>
            <person name="Spatafora J.W."/>
            <person name="Nagy L.G."/>
            <person name="Henrissat B."/>
            <person name="Grigoriev I.V."/>
            <person name="Yang Z.L."/>
            <person name="Xu J."/>
            <person name="Martin F.M."/>
        </authorList>
    </citation>
    <scope>NUCLEOTIDE SEQUENCE</scope>
    <source>
        <strain evidence="1">KUC20120723A-06</strain>
    </source>
</reference>
<keyword evidence="2" id="KW-1185">Reference proteome</keyword>
<organism evidence="1 2">
    <name type="scientific">Leucogyrophana mollusca</name>
    <dbReference type="NCBI Taxonomy" id="85980"/>
    <lineage>
        <taxon>Eukaryota</taxon>
        <taxon>Fungi</taxon>
        <taxon>Dikarya</taxon>
        <taxon>Basidiomycota</taxon>
        <taxon>Agaricomycotina</taxon>
        <taxon>Agaricomycetes</taxon>
        <taxon>Agaricomycetidae</taxon>
        <taxon>Boletales</taxon>
        <taxon>Boletales incertae sedis</taxon>
        <taxon>Leucogyrophana</taxon>
    </lineage>
</organism>
<name>A0ACB8BRK1_9AGAM</name>
<protein>
    <submittedName>
        <fullName evidence="1">Uncharacterized protein</fullName>
    </submittedName>
</protein>
<proteinExistence type="predicted"/>
<evidence type="ECO:0000313" key="2">
    <source>
        <dbReference type="Proteomes" id="UP000790709"/>
    </source>
</evidence>
<sequence length="938" mass="104200">MDPNQQQQQLQQPNQQQLQQAPQQSRKRPRKTDASSDDAASPSEPRRLRRSHEACARCRSKKIKCDSKHPKCTACATANVPCQQEDRHRQTLTLRGHTEYIERQIGLCEALLKRHIAGFSLNNLEDICAREGIELDGHPSDYSASPGQPFPPQPAGAPHPGSQYYPPHMLPGYSPHGVPINYGPYPPPPHMMPGPVAYGPNIHPGFPPQQPQPPMQPAPQLSTPLPQTTNLEVKELNGTDPLSLDMASTQGLAKSFGVNPIIVGSTQLTGSVDKEDLAVGSNGLWSRRGDNITESSVPRDSSKWLSVSVMRGHAGGAPPPTEASLQIWLPKDRKMVNKIVDVYFNHLNVHRPVFFRDDFERKLNALYNEANVPRDPGYLCSMYLILALGTLSELNHRASDMDKDRKRSSDSPIVTKSLLQTEWPDHDEFFERALAVKPDLRVTISSLQALILLQWYLYTERQGRSLWRLVGSLVRVSIELGLHHDPTAQSNTFTEEESQLRIRLWGIVMVHDRGTSILLGRPLAIAPYDSNTPHPSRGVNGQYTDFSEHFLLSHPIAEIQADIINSLYAPARQGADTVMRHATRIIKSMLEFRRQLPDSYKWYFGGTEEWPLERRQELVRDITEDQGLTLLKFGIARILLLRALFSMKELEYSHRVKALVDAIVTSHNIIIVHNQLIKFPDIAFFVSPIPLHIAAMVILYGHMSDCKRLSRQVMIEDVWMALDMLPRFRWRWERKDVNGGHPLISKLAEKVLNVNLRSVGPTKDPVLLSELDWDTEAPVGLLSSPSLANQQQLHVQPKTPNVVHSQYSNLGPGVYGPPPRGSPANTTPVKGLNGGTVGGTPPDKLVEIPTGLFYPFFPENPMGSIGPSQMPGPPSDGGSASGEGGNGSQDYSQLLAAAAAQPNGSYGHSTDAYMLEETVPHNTGMWVGVNRGIQYMPT</sequence>
<evidence type="ECO:0000313" key="1">
    <source>
        <dbReference type="EMBL" id="KAH7928274.1"/>
    </source>
</evidence>
<gene>
    <name evidence="1" type="ORF">BV22DRAFT_1030926</name>
</gene>
<comment type="caution">
    <text evidence="1">The sequence shown here is derived from an EMBL/GenBank/DDBJ whole genome shotgun (WGS) entry which is preliminary data.</text>
</comment>
<accession>A0ACB8BRK1</accession>
<dbReference type="EMBL" id="MU266355">
    <property type="protein sequence ID" value="KAH7928274.1"/>
    <property type="molecule type" value="Genomic_DNA"/>
</dbReference>
<dbReference type="Proteomes" id="UP000790709">
    <property type="component" value="Unassembled WGS sequence"/>
</dbReference>